<protein>
    <submittedName>
        <fullName evidence="2">SDR family oxidoreductase</fullName>
    </submittedName>
</protein>
<dbReference type="SUPFAM" id="SSF51735">
    <property type="entry name" value="NAD(P)-binding Rossmann-fold domains"/>
    <property type="match status" value="1"/>
</dbReference>
<keyword evidence="3" id="KW-1185">Reference proteome</keyword>
<comment type="caution">
    <text evidence="2">The sequence shown here is derived from an EMBL/GenBank/DDBJ whole genome shotgun (WGS) entry which is preliminary data.</text>
</comment>
<accession>A0A7W1XT19</accession>
<dbReference type="EMBL" id="JACEOL010000031">
    <property type="protein sequence ID" value="MBA4602612.1"/>
    <property type="molecule type" value="Genomic_DNA"/>
</dbReference>
<name>A0A7W1XT19_9BACL</name>
<dbReference type="Gene3D" id="3.40.50.720">
    <property type="entry name" value="NAD(P)-binding Rossmann-like Domain"/>
    <property type="match status" value="1"/>
</dbReference>
<reference evidence="2 3" key="1">
    <citation type="submission" date="2020-07" db="EMBL/GenBank/DDBJ databases">
        <title>Thermoactinomyces phylogeny.</title>
        <authorList>
            <person name="Dunlap C."/>
        </authorList>
    </citation>
    <scope>NUCLEOTIDE SEQUENCE [LARGE SCALE GENOMIC DNA]</scope>
    <source>
        <strain evidence="2 3">AMNI-1</strain>
    </source>
</reference>
<dbReference type="InterPro" id="IPR013120">
    <property type="entry name" value="FAR_NAD-bd"/>
</dbReference>
<organism evidence="2 3">
    <name type="scientific">Thermoactinomyces mirandus</name>
    <dbReference type="NCBI Taxonomy" id="2756294"/>
    <lineage>
        <taxon>Bacteria</taxon>
        <taxon>Bacillati</taxon>
        <taxon>Bacillota</taxon>
        <taxon>Bacilli</taxon>
        <taxon>Bacillales</taxon>
        <taxon>Thermoactinomycetaceae</taxon>
        <taxon>Thermoactinomyces</taxon>
    </lineage>
</organism>
<gene>
    <name evidence="2" type="ORF">H2C83_09855</name>
</gene>
<sequence>MNTSNLNTNTITIFNQTFKNHYESSKFKAEVLTQRIRKQVPVTIIRPGIVMGDSKTGETAKFDGPYFIMRYLDKFARFPIPYPGKGRALLNLVPVDYIVDATCYLAKHPVGEDKVDHLTDPHPLSVKQAFQMICERLTGKKPFFTLPSIVILGLLSIPSFRRWLMVEKETIAYFRLKAEYDCTQAFEDLKDSGIRCSGFGDYIAKAIDFYQKHRHDPEKMIKVR</sequence>
<evidence type="ECO:0000313" key="2">
    <source>
        <dbReference type="EMBL" id="MBA4602612.1"/>
    </source>
</evidence>
<dbReference type="InterPro" id="IPR036291">
    <property type="entry name" value="NAD(P)-bd_dom_sf"/>
</dbReference>
<evidence type="ECO:0000313" key="3">
    <source>
        <dbReference type="Proteomes" id="UP000538292"/>
    </source>
</evidence>
<dbReference type="Pfam" id="PF07993">
    <property type="entry name" value="NAD_binding_4"/>
    <property type="match status" value="1"/>
</dbReference>
<dbReference type="Proteomes" id="UP000538292">
    <property type="component" value="Unassembled WGS sequence"/>
</dbReference>
<dbReference type="AlphaFoldDB" id="A0A7W1XT19"/>
<proteinExistence type="predicted"/>
<evidence type="ECO:0000259" key="1">
    <source>
        <dbReference type="Pfam" id="PF07993"/>
    </source>
</evidence>
<feature type="domain" description="Thioester reductase (TE)" evidence="1">
    <location>
        <begin position="16"/>
        <end position="101"/>
    </location>
</feature>